<dbReference type="Proteomes" id="UP000828048">
    <property type="component" value="Chromosome 4"/>
</dbReference>
<reference evidence="1 2" key="1">
    <citation type="journal article" date="2021" name="Hortic Res">
        <title>High-quality reference genome and annotation aids understanding of berry development for evergreen blueberry (Vaccinium darrowii).</title>
        <authorList>
            <person name="Yu J."/>
            <person name="Hulse-Kemp A.M."/>
            <person name="Babiker E."/>
            <person name="Staton M."/>
        </authorList>
    </citation>
    <scope>NUCLEOTIDE SEQUENCE [LARGE SCALE GENOMIC DNA]</scope>
    <source>
        <strain evidence="2">cv. NJ 8807/NJ 8810</strain>
        <tissue evidence="1">Young leaf</tissue>
    </source>
</reference>
<organism evidence="1 2">
    <name type="scientific">Vaccinium darrowii</name>
    <dbReference type="NCBI Taxonomy" id="229202"/>
    <lineage>
        <taxon>Eukaryota</taxon>
        <taxon>Viridiplantae</taxon>
        <taxon>Streptophyta</taxon>
        <taxon>Embryophyta</taxon>
        <taxon>Tracheophyta</taxon>
        <taxon>Spermatophyta</taxon>
        <taxon>Magnoliopsida</taxon>
        <taxon>eudicotyledons</taxon>
        <taxon>Gunneridae</taxon>
        <taxon>Pentapetalae</taxon>
        <taxon>asterids</taxon>
        <taxon>Ericales</taxon>
        <taxon>Ericaceae</taxon>
        <taxon>Vaccinioideae</taxon>
        <taxon>Vaccinieae</taxon>
        <taxon>Vaccinium</taxon>
    </lineage>
</organism>
<evidence type="ECO:0000313" key="1">
    <source>
        <dbReference type="EMBL" id="KAH7860188.1"/>
    </source>
</evidence>
<protein>
    <submittedName>
        <fullName evidence="1">Uncharacterized protein</fullName>
    </submittedName>
</protein>
<dbReference type="EMBL" id="CM037154">
    <property type="protein sequence ID" value="KAH7860188.1"/>
    <property type="molecule type" value="Genomic_DNA"/>
</dbReference>
<sequence>MAENPNPTGSVALTITEEKPITSNQDNKGRKSIHIKHLMLPLTILSFILSLPILFSIIWLIYTRQYECEDLLSLPKLQIAIVIGLIIVFIVSNLVVYLRVRFPVPALLSAMVLLILMLIVGLGLVGAYKMDIRTIPGSPIWIEMIVDNENNWNNIKSCIYETRTCGDLASSSSMLTAYDFTRRKLSSIESGCCKPPTSCGMQYVNATFWTEEEEQAIDNSTPKDKDCDMWKNEENQLCYSCNACKEGFLRTLSGKWQKIGNFLVAMAILLIVSHLILFVATMWDRYG</sequence>
<accession>A0ACB7Z2S6</accession>
<proteinExistence type="predicted"/>
<keyword evidence="2" id="KW-1185">Reference proteome</keyword>
<gene>
    <name evidence="1" type="ORF">Vadar_010368</name>
</gene>
<comment type="caution">
    <text evidence="1">The sequence shown here is derived from an EMBL/GenBank/DDBJ whole genome shotgun (WGS) entry which is preliminary data.</text>
</comment>
<evidence type="ECO:0000313" key="2">
    <source>
        <dbReference type="Proteomes" id="UP000828048"/>
    </source>
</evidence>
<name>A0ACB7Z2S6_9ERIC</name>